<sequence>MQDTHSRHGELIHANTPYTYERLSTALKALSSINSLKAVKAVVNNESVHTMPANTLAELIESDILAHNGDDFMLNPSCPAEALKVIYSILEHTDNPQDTGRSDAVLKVKSLLTSNQ</sequence>
<accession>A0A5J4KP33</accession>
<gene>
    <name evidence="1" type="ORF">KDW_30740</name>
</gene>
<dbReference type="AlphaFoldDB" id="A0A5J4KP33"/>
<dbReference type="RefSeq" id="WP_151756750.1">
    <property type="nucleotide sequence ID" value="NZ_BKZW01000001.1"/>
</dbReference>
<evidence type="ECO:0000313" key="2">
    <source>
        <dbReference type="Proteomes" id="UP000326912"/>
    </source>
</evidence>
<comment type="caution">
    <text evidence="1">The sequence shown here is derived from an EMBL/GenBank/DDBJ whole genome shotgun (WGS) entry which is preliminary data.</text>
</comment>
<keyword evidence="2" id="KW-1185">Reference proteome</keyword>
<protein>
    <submittedName>
        <fullName evidence="1">Uncharacterized protein</fullName>
    </submittedName>
</protein>
<organism evidence="1 2">
    <name type="scientific">Dictyobacter vulcani</name>
    <dbReference type="NCBI Taxonomy" id="2607529"/>
    <lineage>
        <taxon>Bacteria</taxon>
        <taxon>Bacillati</taxon>
        <taxon>Chloroflexota</taxon>
        <taxon>Ktedonobacteria</taxon>
        <taxon>Ktedonobacterales</taxon>
        <taxon>Dictyobacteraceae</taxon>
        <taxon>Dictyobacter</taxon>
    </lineage>
</organism>
<dbReference type="EMBL" id="BKZW01000001">
    <property type="protein sequence ID" value="GER88912.1"/>
    <property type="molecule type" value="Genomic_DNA"/>
</dbReference>
<reference evidence="1 2" key="1">
    <citation type="submission" date="2019-10" db="EMBL/GenBank/DDBJ databases">
        <title>Dictyobacter vulcani sp. nov., within the class Ktedonobacteria, isolated from soil of volcanic Mt. Zao.</title>
        <authorList>
            <person name="Zheng Y."/>
            <person name="Wang C.M."/>
            <person name="Sakai Y."/>
            <person name="Abe K."/>
            <person name="Yokota A."/>
            <person name="Yabe S."/>
        </authorList>
    </citation>
    <scope>NUCLEOTIDE SEQUENCE [LARGE SCALE GENOMIC DNA]</scope>
    <source>
        <strain evidence="1 2">W12</strain>
    </source>
</reference>
<evidence type="ECO:0000313" key="1">
    <source>
        <dbReference type="EMBL" id="GER88912.1"/>
    </source>
</evidence>
<name>A0A5J4KP33_9CHLR</name>
<dbReference type="Proteomes" id="UP000326912">
    <property type="component" value="Unassembled WGS sequence"/>
</dbReference>
<proteinExistence type="predicted"/>